<reference evidence="4" key="1">
    <citation type="submission" date="2020-01" db="EMBL/GenBank/DDBJ databases">
        <title>Identification and distribution of gene clusters putatively required for synthesis of sphingolipid metabolism inhibitors in phylogenetically diverse species of the filamentous fungus Fusarium.</title>
        <authorList>
            <person name="Kim H.-S."/>
            <person name="Busman M."/>
            <person name="Brown D.W."/>
            <person name="Divon H."/>
            <person name="Uhlig S."/>
            <person name="Proctor R.H."/>
        </authorList>
    </citation>
    <scope>NUCLEOTIDE SEQUENCE</scope>
    <source>
        <strain evidence="4">NRRL 53441</strain>
    </source>
</reference>
<evidence type="ECO:0000313" key="5">
    <source>
        <dbReference type="Proteomes" id="UP000605986"/>
    </source>
</evidence>
<dbReference type="PANTHER" id="PTHR42699:SF1">
    <property type="entry name" value="CYSTATHIONINE GAMMA-SYNTHASE-RELATED"/>
    <property type="match status" value="1"/>
</dbReference>
<dbReference type="GO" id="GO:0019346">
    <property type="term" value="P:transsulfuration"/>
    <property type="evidence" value="ECO:0007669"/>
    <property type="project" value="InterPro"/>
</dbReference>
<gene>
    <name evidence="4" type="ORF">F53441_2338</name>
</gene>
<dbReference type="PANTHER" id="PTHR42699">
    <property type="match status" value="1"/>
</dbReference>
<dbReference type="Proteomes" id="UP000605986">
    <property type="component" value="Unassembled WGS sequence"/>
</dbReference>
<evidence type="ECO:0000256" key="1">
    <source>
        <dbReference type="ARBA" id="ARBA00001933"/>
    </source>
</evidence>
<comment type="caution">
    <text evidence="4">The sequence shown here is derived from an EMBL/GenBank/DDBJ whole genome shotgun (WGS) entry which is preliminary data.</text>
</comment>
<dbReference type="SUPFAM" id="SSF53383">
    <property type="entry name" value="PLP-dependent transferases"/>
    <property type="match status" value="1"/>
</dbReference>
<keyword evidence="5" id="KW-1185">Reference proteome</keyword>
<comment type="cofactor">
    <cofactor evidence="1 3">
        <name>pyridoxal 5'-phosphate</name>
        <dbReference type="ChEBI" id="CHEBI:597326"/>
    </cofactor>
</comment>
<protein>
    <submittedName>
        <fullName evidence="4">Cys/Met metabolism, pyridoxal phosphate-dependent enzyme</fullName>
    </submittedName>
</protein>
<dbReference type="InterPro" id="IPR015421">
    <property type="entry name" value="PyrdxlP-dep_Trfase_major"/>
</dbReference>
<keyword evidence="2 3" id="KW-0663">Pyridoxal phosphate</keyword>
<name>A0A8H4NXZ1_9HYPO</name>
<proteinExistence type="inferred from homology"/>
<evidence type="ECO:0000256" key="3">
    <source>
        <dbReference type="RuleBase" id="RU362118"/>
    </source>
</evidence>
<dbReference type="OrthoDB" id="310895at2759"/>
<evidence type="ECO:0000256" key="2">
    <source>
        <dbReference type="ARBA" id="ARBA00022898"/>
    </source>
</evidence>
<dbReference type="GO" id="GO:0030170">
    <property type="term" value="F:pyridoxal phosphate binding"/>
    <property type="evidence" value="ECO:0007669"/>
    <property type="project" value="InterPro"/>
</dbReference>
<dbReference type="Gene3D" id="3.40.640.10">
    <property type="entry name" value="Type I PLP-dependent aspartate aminotransferase-like (Major domain)"/>
    <property type="match status" value="1"/>
</dbReference>
<dbReference type="InterPro" id="IPR015424">
    <property type="entry name" value="PyrdxlP-dep_Trfase"/>
</dbReference>
<dbReference type="InterPro" id="IPR000277">
    <property type="entry name" value="Cys/Met-Metab_PyrdxlP-dep_enz"/>
</dbReference>
<dbReference type="EMBL" id="JAADJG010000096">
    <property type="protein sequence ID" value="KAF4455324.1"/>
    <property type="molecule type" value="Genomic_DNA"/>
</dbReference>
<dbReference type="GO" id="GO:0003962">
    <property type="term" value="F:cystathionine gamma-synthase activity"/>
    <property type="evidence" value="ECO:0007669"/>
    <property type="project" value="TreeGrafter"/>
</dbReference>
<accession>A0A8H4NXZ1</accession>
<comment type="similarity">
    <text evidence="3">Belongs to the trans-sulfuration enzymes family.</text>
</comment>
<evidence type="ECO:0000313" key="4">
    <source>
        <dbReference type="EMBL" id="KAF4455324.1"/>
    </source>
</evidence>
<dbReference type="AlphaFoldDB" id="A0A8H4NXZ1"/>
<dbReference type="InterPro" id="IPR051750">
    <property type="entry name" value="Trans-sulfuration_enzymes"/>
</dbReference>
<sequence>MAPDSSMSIRSKSPERSTALTVLYSASPFDLDTLQEDLASGLQLSALFTEFPNNPLLGSVGLERLQKLSTDNDLLFVVDDTVATSVNTELISYCDVVCTSLTIMFSGSCNVMGGSIALNPQSRVFSIVKRLLKSQFIDTYVPSEQHGL</sequence>
<organism evidence="4 5">
    <name type="scientific">Fusarium austroafricanum</name>
    <dbReference type="NCBI Taxonomy" id="2364996"/>
    <lineage>
        <taxon>Eukaryota</taxon>
        <taxon>Fungi</taxon>
        <taxon>Dikarya</taxon>
        <taxon>Ascomycota</taxon>
        <taxon>Pezizomycotina</taxon>
        <taxon>Sordariomycetes</taxon>
        <taxon>Hypocreomycetidae</taxon>
        <taxon>Hypocreales</taxon>
        <taxon>Nectriaceae</taxon>
        <taxon>Fusarium</taxon>
        <taxon>Fusarium concolor species complex</taxon>
    </lineage>
</organism>
<dbReference type="Pfam" id="PF01053">
    <property type="entry name" value="Cys_Met_Meta_PP"/>
    <property type="match status" value="1"/>
</dbReference>